<dbReference type="PROSITE" id="PS51257">
    <property type="entry name" value="PROKAR_LIPOPROTEIN"/>
    <property type="match status" value="1"/>
</dbReference>
<evidence type="ECO:0000256" key="1">
    <source>
        <dbReference type="SAM" id="SignalP"/>
    </source>
</evidence>
<dbReference type="RefSeq" id="WP_092775791.1">
    <property type="nucleotide sequence ID" value="NZ_FORA01000001.1"/>
</dbReference>
<name>A0A1I3G9V5_9RHOB</name>
<gene>
    <name evidence="2" type="ORF">SAMN04488095_0105</name>
</gene>
<protein>
    <submittedName>
        <fullName evidence="2">Uncharacterized protein</fullName>
    </submittedName>
</protein>
<dbReference type="AlphaFoldDB" id="A0A1I3G9V5"/>
<keyword evidence="1" id="KW-0732">Signal</keyword>
<accession>A0A1I3G9V5</accession>
<feature type="chain" id="PRO_5011790488" evidence="1">
    <location>
        <begin position="18"/>
        <end position="147"/>
    </location>
</feature>
<dbReference type="Proteomes" id="UP000199110">
    <property type="component" value="Unassembled WGS sequence"/>
</dbReference>
<evidence type="ECO:0000313" key="2">
    <source>
        <dbReference type="EMBL" id="SFI20260.1"/>
    </source>
</evidence>
<dbReference type="EMBL" id="FORA01000001">
    <property type="protein sequence ID" value="SFI20260.1"/>
    <property type="molecule type" value="Genomic_DNA"/>
</dbReference>
<proteinExistence type="predicted"/>
<organism evidence="2 3">
    <name type="scientific">Jannaschia pohangensis</name>
    <dbReference type="NCBI Taxonomy" id="390807"/>
    <lineage>
        <taxon>Bacteria</taxon>
        <taxon>Pseudomonadati</taxon>
        <taxon>Pseudomonadota</taxon>
        <taxon>Alphaproteobacteria</taxon>
        <taxon>Rhodobacterales</taxon>
        <taxon>Roseobacteraceae</taxon>
        <taxon>Jannaschia</taxon>
    </lineage>
</organism>
<feature type="signal peptide" evidence="1">
    <location>
        <begin position="1"/>
        <end position="17"/>
    </location>
</feature>
<sequence length="147" mass="15168">MRPILALALALVPLALAACQPISGAGGATSTPVPSGQVRVADASATPNRLTLRMSDGARCVADRPEGQTGGWSGVTQDCGYALPFTVAFYQSGTAQRFTIEATPVPLGPDGRPGARAEIFVTDVDGVRRLFISSLGPNVRFETAPQG</sequence>
<dbReference type="OrthoDB" id="7658657at2"/>
<dbReference type="STRING" id="390807.SAMN04488095_0105"/>
<reference evidence="2 3" key="1">
    <citation type="submission" date="2016-10" db="EMBL/GenBank/DDBJ databases">
        <authorList>
            <person name="de Groot N.N."/>
        </authorList>
    </citation>
    <scope>NUCLEOTIDE SEQUENCE [LARGE SCALE GENOMIC DNA]</scope>
    <source>
        <strain evidence="2 3">DSM 19073</strain>
    </source>
</reference>
<keyword evidence="3" id="KW-1185">Reference proteome</keyword>
<evidence type="ECO:0000313" key="3">
    <source>
        <dbReference type="Proteomes" id="UP000199110"/>
    </source>
</evidence>